<evidence type="ECO:0008006" key="5">
    <source>
        <dbReference type="Google" id="ProtNLM"/>
    </source>
</evidence>
<dbReference type="PANTHER" id="PTHR42928">
    <property type="entry name" value="TRICARBOXYLATE-BINDING PROTEIN"/>
    <property type="match status" value="1"/>
</dbReference>
<dbReference type="PANTHER" id="PTHR42928:SF5">
    <property type="entry name" value="BLR1237 PROTEIN"/>
    <property type="match status" value="1"/>
</dbReference>
<feature type="signal peptide" evidence="2">
    <location>
        <begin position="1"/>
        <end position="22"/>
    </location>
</feature>
<comment type="caution">
    <text evidence="3">The sequence shown here is derived from an EMBL/GenBank/DDBJ whole genome shotgun (WGS) entry which is preliminary data.</text>
</comment>
<dbReference type="SUPFAM" id="SSF53850">
    <property type="entry name" value="Periplasmic binding protein-like II"/>
    <property type="match status" value="1"/>
</dbReference>
<feature type="chain" id="PRO_5012717850" description="MFS transporter" evidence="2">
    <location>
        <begin position="23"/>
        <end position="321"/>
    </location>
</feature>
<protein>
    <recommendedName>
        <fullName evidence="5">MFS transporter</fullName>
    </recommendedName>
</protein>
<keyword evidence="4" id="KW-1185">Reference proteome</keyword>
<dbReference type="Pfam" id="PF03401">
    <property type="entry name" value="TctC"/>
    <property type="match status" value="1"/>
</dbReference>
<dbReference type="Proteomes" id="UP000216947">
    <property type="component" value="Unassembled WGS sequence"/>
</dbReference>
<evidence type="ECO:0000313" key="3">
    <source>
        <dbReference type="EMBL" id="OZI16845.1"/>
    </source>
</evidence>
<keyword evidence="2" id="KW-0732">Signal</keyword>
<dbReference type="PIRSF" id="PIRSF017082">
    <property type="entry name" value="YflP"/>
    <property type="match status" value="1"/>
</dbReference>
<evidence type="ECO:0000256" key="2">
    <source>
        <dbReference type="SAM" id="SignalP"/>
    </source>
</evidence>
<dbReference type="EMBL" id="NEVK01000008">
    <property type="protein sequence ID" value="OZI16845.1"/>
    <property type="molecule type" value="Genomic_DNA"/>
</dbReference>
<dbReference type="CDD" id="cd13578">
    <property type="entry name" value="PBP2_Bug27"/>
    <property type="match status" value="1"/>
</dbReference>
<comment type="similarity">
    <text evidence="1">Belongs to the UPF0065 (bug) family.</text>
</comment>
<dbReference type="InterPro" id="IPR042100">
    <property type="entry name" value="Bug_dom1"/>
</dbReference>
<dbReference type="InterPro" id="IPR005064">
    <property type="entry name" value="BUG"/>
</dbReference>
<accession>A0A261QVM7</accession>
<evidence type="ECO:0000256" key="1">
    <source>
        <dbReference type="ARBA" id="ARBA00006987"/>
    </source>
</evidence>
<dbReference type="Gene3D" id="3.40.190.150">
    <property type="entry name" value="Bordetella uptake gene, domain 1"/>
    <property type="match status" value="1"/>
</dbReference>
<organism evidence="3 4">
    <name type="scientific">Bordetella genomosp. 7</name>
    <dbReference type="NCBI Taxonomy" id="1416805"/>
    <lineage>
        <taxon>Bacteria</taxon>
        <taxon>Pseudomonadati</taxon>
        <taxon>Pseudomonadota</taxon>
        <taxon>Betaproteobacteria</taxon>
        <taxon>Burkholderiales</taxon>
        <taxon>Alcaligenaceae</taxon>
        <taxon>Bordetella</taxon>
    </lineage>
</organism>
<dbReference type="RefSeq" id="WP_094797715.1">
    <property type="nucleotide sequence ID" value="NZ_NEVK01000008.1"/>
</dbReference>
<name>A0A261QVM7_9BORD</name>
<sequence>MRLMTALLAGLCVASAAGPAFADTYPDRPITLVVPYPPGGATDPIARTFASKLNEAWGVPVIIENKPGAGTTIGMQHVARAKPDGYTIIMGTTSVGTNPALYENLPYDTIKDFSYLSRAGVLQIVAITNPKVPVKSLAELIAYAKKNPAKLNYSSAGNGTITHLTAEYFKASAGVDMVHVPYKGSSAAVTAVVSGEADVSFDTYFTSQPFIKADRIDVLASAGPARMISMPDLPTLGETFPGFTAFSWLGFMGPAGMPPEIVEKWSAEVRRIAALPDVKERLGAAGVEAGGTTPQEFVNFVQAEIAKWTKVVAEGNIPKVQ</sequence>
<dbReference type="AlphaFoldDB" id="A0A261QVM7"/>
<reference evidence="4" key="1">
    <citation type="submission" date="2017-05" db="EMBL/GenBank/DDBJ databases">
        <title>Complete and WGS of Bordetella genogroups.</title>
        <authorList>
            <person name="Spilker T."/>
            <person name="Lipuma J."/>
        </authorList>
    </citation>
    <scope>NUCLEOTIDE SEQUENCE [LARGE SCALE GENOMIC DNA]</scope>
    <source>
        <strain evidence="4">AU18089</strain>
    </source>
</reference>
<dbReference type="Gene3D" id="3.40.190.10">
    <property type="entry name" value="Periplasmic binding protein-like II"/>
    <property type="match status" value="1"/>
</dbReference>
<evidence type="ECO:0000313" key="4">
    <source>
        <dbReference type="Proteomes" id="UP000216947"/>
    </source>
</evidence>
<gene>
    <name evidence="3" type="ORF">CAL19_19520</name>
</gene>
<proteinExistence type="inferred from homology"/>